<evidence type="ECO:0000256" key="2">
    <source>
        <dbReference type="ARBA" id="ARBA00004302"/>
    </source>
</evidence>
<dbReference type="Proteomes" id="UP000261360">
    <property type="component" value="Unplaced"/>
</dbReference>
<comment type="subcellular location">
    <subcellularLocation>
        <location evidence="2">Secreted</location>
        <location evidence="2">Extracellular space</location>
        <location evidence="2">Extracellular matrix</location>
        <location evidence="2">Basement membrane</location>
    </subcellularLocation>
</comment>
<dbReference type="STRING" id="1841481.ENSSLDP00000017597"/>
<comment type="function">
    <text evidence="1">Type IV collagen is the major structural component of glomerular basement membranes (GBM), forming a 'chicken-wire' meshwork together with laminins, proteoglycans and entactin/nidogen.</text>
</comment>
<dbReference type="GO" id="GO:0005581">
    <property type="term" value="C:collagen trimer"/>
    <property type="evidence" value="ECO:0007669"/>
    <property type="project" value="UniProtKB-KW"/>
</dbReference>
<feature type="region of interest" description="Disordered" evidence="9">
    <location>
        <begin position="164"/>
        <end position="187"/>
    </location>
</feature>
<keyword evidence="5" id="KW-0677">Repeat</keyword>
<organism evidence="11 12">
    <name type="scientific">Seriola lalandi dorsalis</name>
    <dbReference type="NCBI Taxonomy" id="1841481"/>
    <lineage>
        <taxon>Eukaryota</taxon>
        <taxon>Metazoa</taxon>
        <taxon>Chordata</taxon>
        <taxon>Craniata</taxon>
        <taxon>Vertebrata</taxon>
        <taxon>Euteleostomi</taxon>
        <taxon>Actinopterygii</taxon>
        <taxon>Neopterygii</taxon>
        <taxon>Teleostei</taxon>
        <taxon>Neoteleostei</taxon>
        <taxon>Acanthomorphata</taxon>
        <taxon>Carangaria</taxon>
        <taxon>Carangiformes</taxon>
        <taxon>Carangidae</taxon>
        <taxon>Seriola</taxon>
    </lineage>
</organism>
<dbReference type="InterPro" id="IPR050149">
    <property type="entry name" value="Collagen_superfamily"/>
</dbReference>
<dbReference type="InterPro" id="IPR008160">
    <property type="entry name" value="Collagen"/>
</dbReference>
<evidence type="ECO:0000256" key="5">
    <source>
        <dbReference type="ARBA" id="ARBA00022737"/>
    </source>
</evidence>
<accession>A0A3B4XNG0</accession>
<keyword evidence="7" id="KW-0176">Collagen</keyword>
<evidence type="ECO:0000256" key="3">
    <source>
        <dbReference type="ARBA" id="ARBA00022525"/>
    </source>
</evidence>
<feature type="region of interest" description="Disordered" evidence="9">
    <location>
        <begin position="1"/>
        <end position="47"/>
    </location>
</feature>
<dbReference type="InterPro" id="IPR036954">
    <property type="entry name" value="Collagen_IV_NC_sf"/>
</dbReference>
<dbReference type="SMART" id="SM00111">
    <property type="entry name" value="C4"/>
    <property type="match status" value="2"/>
</dbReference>
<reference evidence="11" key="1">
    <citation type="submission" date="2025-08" db="UniProtKB">
        <authorList>
            <consortium name="Ensembl"/>
        </authorList>
    </citation>
    <scope>IDENTIFICATION</scope>
</reference>
<reference evidence="11" key="2">
    <citation type="submission" date="2025-09" db="UniProtKB">
        <authorList>
            <consortium name="Ensembl"/>
        </authorList>
    </citation>
    <scope>IDENTIFICATION</scope>
</reference>
<protein>
    <recommendedName>
        <fullName evidence="10">Collagen IV NC1 domain-containing protein</fullName>
    </recommendedName>
</protein>
<evidence type="ECO:0000256" key="8">
    <source>
        <dbReference type="ARBA" id="ARBA00023157"/>
    </source>
</evidence>
<feature type="compositionally biased region" description="Low complexity" evidence="9">
    <location>
        <begin position="19"/>
        <end position="36"/>
    </location>
</feature>
<dbReference type="GO" id="GO:0030020">
    <property type="term" value="F:extracellular matrix structural constituent conferring tensile strength"/>
    <property type="evidence" value="ECO:0007669"/>
    <property type="project" value="TreeGrafter"/>
</dbReference>
<dbReference type="GO" id="GO:0030198">
    <property type="term" value="P:extracellular matrix organization"/>
    <property type="evidence" value="ECO:0007669"/>
    <property type="project" value="TreeGrafter"/>
</dbReference>
<keyword evidence="12" id="KW-1185">Reference proteome</keyword>
<evidence type="ECO:0000256" key="4">
    <source>
        <dbReference type="ARBA" id="ARBA00022530"/>
    </source>
</evidence>
<dbReference type="GO" id="GO:0005615">
    <property type="term" value="C:extracellular space"/>
    <property type="evidence" value="ECO:0007669"/>
    <property type="project" value="TreeGrafter"/>
</dbReference>
<dbReference type="Gene3D" id="2.170.240.10">
    <property type="entry name" value="Collagen IV, non-collagenous"/>
    <property type="match status" value="1"/>
</dbReference>
<dbReference type="Pfam" id="PF01391">
    <property type="entry name" value="Collagen"/>
    <property type="match status" value="1"/>
</dbReference>
<keyword evidence="4" id="KW-0272">Extracellular matrix</keyword>
<dbReference type="PANTHER" id="PTHR24023:SF1109">
    <property type="entry name" value="COLLAGEN ALPHA-4(IV) CHAIN-LIKE"/>
    <property type="match status" value="1"/>
</dbReference>
<proteinExistence type="predicted"/>
<keyword evidence="3" id="KW-0964">Secreted</keyword>
<evidence type="ECO:0000313" key="12">
    <source>
        <dbReference type="Proteomes" id="UP000261360"/>
    </source>
</evidence>
<dbReference type="GO" id="GO:0005604">
    <property type="term" value="C:basement membrane"/>
    <property type="evidence" value="ECO:0007669"/>
    <property type="project" value="UniProtKB-SubCell"/>
</dbReference>
<evidence type="ECO:0000259" key="10">
    <source>
        <dbReference type="PROSITE" id="PS51403"/>
    </source>
</evidence>
<feature type="domain" description="Collagen IV NC1" evidence="10">
    <location>
        <begin position="250"/>
        <end position="473"/>
    </location>
</feature>
<evidence type="ECO:0000256" key="6">
    <source>
        <dbReference type="ARBA" id="ARBA00022869"/>
    </source>
</evidence>
<keyword evidence="8" id="KW-1015">Disulfide bond</keyword>
<keyword evidence="6" id="KW-0084">Basement membrane</keyword>
<evidence type="ECO:0000256" key="7">
    <source>
        <dbReference type="ARBA" id="ARBA00023119"/>
    </source>
</evidence>
<dbReference type="FunFam" id="2.170.240.10:FF:000001">
    <property type="entry name" value="Collagen IV alpha 1 chain"/>
    <property type="match status" value="1"/>
</dbReference>
<dbReference type="Ensembl" id="ENSSLDT00000018206.1">
    <property type="protein sequence ID" value="ENSSLDP00000017597.1"/>
    <property type="gene ID" value="ENSSLDG00000013864.1"/>
</dbReference>
<dbReference type="GeneTree" id="ENSGT00940000164076"/>
<dbReference type="AlphaFoldDB" id="A0A3B4XNG0"/>
<dbReference type="InterPro" id="IPR001442">
    <property type="entry name" value="Collagen_IV_NC"/>
</dbReference>
<evidence type="ECO:0000256" key="1">
    <source>
        <dbReference type="ARBA" id="ARBA00003696"/>
    </source>
</evidence>
<dbReference type="PROSITE" id="PS51403">
    <property type="entry name" value="NC1_IV"/>
    <property type="match status" value="1"/>
</dbReference>
<evidence type="ECO:0000256" key="9">
    <source>
        <dbReference type="SAM" id="MobiDB-lite"/>
    </source>
</evidence>
<dbReference type="PANTHER" id="PTHR24023">
    <property type="entry name" value="COLLAGEN ALPHA"/>
    <property type="match status" value="1"/>
</dbReference>
<sequence>IGPPGPKGNPGHTGDHGPVGDSLDGPPGSPGLSGLPGRKGAPGDALFASQGAIGPPGYLGAVGANGPRGFPGNPGSPGKFIYCKYLGCAILYCLLELFNHWCFGITGIQGQPGQPGRKGEPGFNGDPGATGFPGPPCTICDLHGVPGPPGLRGNPGLMGVPGPPGKRGPPGSSILSIGDPGPKGFPGLPGRKGDRGFPGPPGPQYKPGFDGPKGRLQCKTAAITHHPLECIPGAPGDPGGPGCRGALRSGFLLVIHSQSVKVPLCPVGSSQLWAGYSLAYLEGQEKAHTQDLGQAGSCLRVFSTMPFSYCNKAACHYSSRNDKSYWLSTTAPIPMMPLFGQHISQHISRCVVCETVSPAVAFHSQDQTVPACPPGWRSLWTGYSFILHTGAGDKGGGQSLTSSGSCLKDFRTHPFIECQGPRGSCHYFTNLYSFWLTTVSQTEQFNAATPDTIKAADQQRRKASQCHVCLREK</sequence>
<dbReference type="Pfam" id="PF01413">
    <property type="entry name" value="C4"/>
    <property type="match status" value="2"/>
</dbReference>
<dbReference type="InterPro" id="IPR016187">
    <property type="entry name" value="CTDL_fold"/>
</dbReference>
<dbReference type="SUPFAM" id="SSF56436">
    <property type="entry name" value="C-type lectin-like"/>
    <property type="match status" value="2"/>
</dbReference>
<evidence type="ECO:0000313" key="11">
    <source>
        <dbReference type="Ensembl" id="ENSSLDP00000017597.1"/>
    </source>
</evidence>
<name>A0A3B4XNG0_SERLL</name>